<dbReference type="WBParaSite" id="MhA1_Contig151.frz3.gene14">
    <property type="protein sequence ID" value="MhA1_Contig151.frz3.gene14"/>
    <property type="gene ID" value="MhA1_Contig151.frz3.gene14"/>
</dbReference>
<sequence>MSVLNIVPWNLDCLKEQPANFSIFGTERKLAGAIINLYEQPGTMRRGPGDIANLWIGGGFIGSFHGANIRNAIKANSSSKWIRYQNDRHQYIIPYIITGKFGKFF</sequence>
<evidence type="ECO:0000313" key="2">
    <source>
        <dbReference type="WBParaSite" id="MhA1_Contig151.frz3.gene14"/>
    </source>
</evidence>
<evidence type="ECO:0000313" key="1">
    <source>
        <dbReference type="Proteomes" id="UP000095281"/>
    </source>
</evidence>
<keyword evidence="1" id="KW-1185">Reference proteome</keyword>
<organism evidence="1 2">
    <name type="scientific">Meloidogyne hapla</name>
    <name type="common">Root-knot nematode worm</name>
    <dbReference type="NCBI Taxonomy" id="6305"/>
    <lineage>
        <taxon>Eukaryota</taxon>
        <taxon>Metazoa</taxon>
        <taxon>Ecdysozoa</taxon>
        <taxon>Nematoda</taxon>
        <taxon>Chromadorea</taxon>
        <taxon>Rhabditida</taxon>
        <taxon>Tylenchina</taxon>
        <taxon>Tylenchomorpha</taxon>
        <taxon>Tylenchoidea</taxon>
        <taxon>Meloidogynidae</taxon>
        <taxon>Meloidogyninae</taxon>
        <taxon>Meloidogyne</taxon>
    </lineage>
</organism>
<proteinExistence type="predicted"/>
<dbReference type="Proteomes" id="UP000095281">
    <property type="component" value="Unplaced"/>
</dbReference>
<accession>A0A1I8B711</accession>
<name>A0A1I8B711_MELHA</name>
<protein>
    <submittedName>
        <fullName evidence="2">Uncharacterized protein</fullName>
    </submittedName>
</protein>
<reference evidence="2" key="1">
    <citation type="submission" date="2016-11" db="UniProtKB">
        <authorList>
            <consortium name="WormBaseParasite"/>
        </authorList>
    </citation>
    <scope>IDENTIFICATION</scope>
</reference>
<dbReference type="AlphaFoldDB" id="A0A1I8B711"/>